<dbReference type="InterPro" id="IPR041657">
    <property type="entry name" value="HTH_17"/>
</dbReference>
<dbReference type="Proteomes" id="UP000465622">
    <property type="component" value="Chromosome"/>
</dbReference>
<keyword evidence="3" id="KW-1185">Reference proteome</keyword>
<evidence type="ECO:0000313" key="3">
    <source>
        <dbReference type="Proteomes" id="UP000465622"/>
    </source>
</evidence>
<evidence type="ECO:0000259" key="1">
    <source>
        <dbReference type="Pfam" id="PF12728"/>
    </source>
</evidence>
<evidence type="ECO:0000313" key="2">
    <source>
        <dbReference type="EMBL" id="BBX33939.1"/>
    </source>
</evidence>
<dbReference type="NCBIfam" id="TIGR01764">
    <property type="entry name" value="excise"/>
    <property type="match status" value="1"/>
</dbReference>
<proteinExistence type="predicted"/>
<dbReference type="RefSeq" id="WP_081812502.1">
    <property type="nucleotide sequence ID" value="NZ_AP022567.1"/>
</dbReference>
<dbReference type="InterPro" id="IPR010093">
    <property type="entry name" value="SinI_DNA-bd"/>
</dbReference>
<dbReference type="Pfam" id="PF12728">
    <property type="entry name" value="HTH_17"/>
    <property type="match status" value="1"/>
</dbReference>
<accession>A0ABM7HTR1</accession>
<organism evidence="2 3">
    <name type="scientific">Mycolicibacterium mageritense</name>
    <name type="common">Mycobacterium mageritense</name>
    <dbReference type="NCBI Taxonomy" id="53462"/>
    <lineage>
        <taxon>Bacteria</taxon>
        <taxon>Bacillati</taxon>
        <taxon>Actinomycetota</taxon>
        <taxon>Actinomycetes</taxon>
        <taxon>Mycobacteriales</taxon>
        <taxon>Mycobacteriaceae</taxon>
        <taxon>Mycolicibacterium</taxon>
    </lineage>
</organism>
<feature type="domain" description="Helix-turn-helix" evidence="1">
    <location>
        <begin position="15"/>
        <end position="63"/>
    </location>
</feature>
<sequence length="141" mass="15334">METHATTTPPLVMRTVSEAAAVAGISKRHLEDQISEGNGPAVTRIGRRVLIRDDRLQDWIDQRTETVDRPPTPAQRRAAQRTVADFVDAMAAGDHAQADKLIPVVAGNVLALEAIGIAVRALRPSGRGAELWEQLRTEIQS</sequence>
<reference evidence="2 3" key="1">
    <citation type="journal article" date="2019" name="Emerg. Microbes Infect.">
        <title>Comprehensive subspecies identification of 175 nontuberculous mycobacteria species based on 7547 genomic profiles.</title>
        <authorList>
            <person name="Matsumoto Y."/>
            <person name="Kinjo T."/>
            <person name="Motooka D."/>
            <person name="Nabeya D."/>
            <person name="Jung N."/>
            <person name="Uechi K."/>
            <person name="Horii T."/>
            <person name="Iida T."/>
            <person name="Fujita J."/>
            <person name="Nakamura S."/>
        </authorList>
    </citation>
    <scope>NUCLEOTIDE SEQUENCE [LARGE SCALE GENOMIC DNA]</scope>
    <source>
        <strain evidence="2 3">JCM 12375</strain>
    </source>
</reference>
<protein>
    <recommendedName>
        <fullName evidence="1">Helix-turn-helix domain-containing protein</fullName>
    </recommendedName>
</protein>
<gene>
    <name evidence="2" type="ORF">MMAGJ_32210</name>
</gene>
<name>A0ABM7HTR1_MYCME</name>
<dbReference type="EMBL" id="AP022567">
    <property type="protein sequence ID" value="BBX33939.1"/>
    <property type="molecule type" value="Genomic_DNA"/>
</dbReference>